<accession>A0A1H1A1X7</accession>
<reference evidence="1 2" key="1">
    <citation type="submission" date="2016-10" db="EMBL/GenBank/DDBJ databases">
        <authorList>
            <person name="de Groot N.N."/>
        </authorList>
    </citation>
    <scope>NUCLEOTIDE SEQUENCE [LARGE SCALE GENOMIC DNA]</scope>
    <source>
        <strain evidence="1 2">DSM 22788</strain>
    </source>
</reference>
<dbReference type="Proteomes" id="UP000182690">
    <property type="component" value="Unassembled WGS sequence"/>
</dbReference>
<proteinExistence type="predicted"/>
<evidence type="ECO:0000313" key="2">
    <source>
        <dbReference type="Proteomes" id="UP000182690"/>
    </source>
</evidence>
<name>A0A1H1A1X7_9MICO</name>
<gene>
    <name evidence="1" type="ORF">SAMN04488565_2238</name>
</gene>
<sequence length="313" mass="34327">MRMGAEIEPADVMTAFGFRVHSTASNRLHAVRDDHHFDMRIFRMNRVPSPSKIRALRDTVDPGEIVTFVVPKATARAQEVVADIPGVGLVSGDGLIFLPGLTLIDTIEPLPKPRGRVPWGTYAVIRALIRTKQGRSQSALARETGLTQGAVSMALSKIAAEHHRDVDGWSTISPSELWDEFMETYPGPGGTRTFWYSMAPFNEQVRVLRKRALLSADGAADLIAPWRTPVKIVAYAAEGVSLEKLGFSPATREESNVEFVIPADRTIFATAESWGLGCADPVLAAWDVLQIGGNDAEEALEIIRRTVLKRWGT</sequence>
<dbReference type="EMBL" id="FNKB01000001">
    <property type="protein sequence ID" value="SDQ33286.1"/>
    <property type="molecule type" value="Genomic_DNA"/>
</dbReference>
<protein>
    <submittedName>
        <fullName evidence="1">Uncharacterized protein</fullName>
    </submittedName>
</protein>
<organism evidence="1 2">
    <name type="scientific">Leucobacter chromiiresistens</name>
    <dbReference type="NCBI Taxonomy" id="1079994"/>
    <lineage>
        <taxon>Bacteria</taxon>
        <taxon>Bacillati</taxon>
        <taxon>Actinomycetota</taxon>
        <taxon>Actinomycetes</taxon>
        <taxon>Micrococcales</taxon>
        <taxon>Microbacteriaceae</taxon>
        <taxon>Leucobacter</taxon>
    </lineage>
</organism>
<dbReference type="AlphaFoldDB" id="A0A1H1A1X7"/>
<evidence type="ECO:0000313" key="1">
    <source>
        <dbReference type="EMBL" id="SDQ33286.1"/>
    </source>
</evidence>